<accession>A0AA88XK16</accession>
<feature type="transmembrane region" description="Helical" evidence="9">
    <location>
        <begin position="186"/>
        <end position="212"/>
    </location>
</feature>
<evidence type="ECO:0000256" key="3">
    <source>
        <dbReference type="ARBA" id="ARBA00010026"/>
    </source>
</evidence>
<dbReference type="GO" id="GO:0042765">
    <property type="term" value="C:GPI-anchor transamidase complex"/>
    <property type="evidence" value="ECO:0007669"/>
    <property type="project" value="InterPro"/>
</dbReference>
<keyword evidence="5 9" id="KW-0812">Transmembrane</keyword>
<protein>
    <recommendedName>
        <fullName evidence="12">Phosphatidylinositol glycan anchor biosynthesis class U protein</fullName>
    </recommendedName>
</protein>
<dbReference type="Proteomes" id="UP001186944">
    <property type="component" value="Unassembled WGS sequence"/>
</dbReference>
<feature type="transmembrane region" description="Helical" evidence="9">
    <location>
        <begin position="71"/>
        <end position="94"/>
    </location>
</feature>
<dbReference type="PANTHER" id="PTHR13121:SF0">
    <property type="entry name" value="PHOSPHATIDYLINOSITOL GLYCAN ANCHOR BIOSYNTHESIS CLASS U PROTEIN"/>
    <property type="match status" value="1"/>
</dbReference>
<gene>
    <name evidence="10" type="ORF">FSP39_023280</name>
</gene>
<evidence type="ECO:0008006" key="12">
    <source>
        <dbReference type="Google" id="ProtNLM"/>
    </source>
</evidence>
<evidence type="ECO:0000256" key="1">
    <source>
        <dbReference type="ARBA" id="ARBA00004477"/>
    </source>
</evidence>
<feature type="transmembrane region" description="Helical" evidence="9">
    <location>
        <begin position="264"/>
        <end position="284"/>
    </location>
</feature>
<feature type="transmembrane region" description="Helical" evidence="9">
    <location>
        <begin position="391"/>
        <end position="413"/>
    </location>
</feature>
<reference evidence="10" key="1">
    <citation type="submission" date="2019-08" db="EMBL/GenBank/DDBJ databases">
        <title>The improved chromosome-level genome for the pearl oyster Pinctada fucata martensii using PacBio sequencing and Hi-C.</title>
        <authorList>
            <person name="Zheng Z."/>
        </authorList>
    </citation>
    <scope>NUCLEOTIDE SEQUENCE</scope>
    <source>
        <strain evidence="10">ZZ-2019</strain>
        <tissue evidence="10">Adductor muscle</tissue>
    </source>
</reference>
<feature type="transmembrane region" description="Helical" evidence="9">
    <location>
        <begin position="232"/>
        <end position="252"/>
    </location>
</feature>
<keyword evidence="8 9" id="KW-0472">Membrane</keyword>
<name>A0AA88XK16_PINIB</name>
<evidence type="ECO:0000256" key="9">
    <source>
        <dbReference type="SAM" id="Phobius"/>
    </source>
</evidence>
<evidence type="ECO:0000313" key="10">
    <source>
        <dbReference type="EMBL" id="KAK3086781.1"/>
    </source>
</evidence>
<keyword evidence="6" id="KW-0256">Endoplasmic reticulum</keyword>
<dbReference type="EMBL" id="VSWD01000012">
    <property type="protein sequence ID" value="KAK3086781.1"/>
    <property type="molecule type" value="Genomic_DNA"/>
</dbReference>
<feature type="transmembrane region" description="Helical" evidence="9">
    <location>
        <begin position="291"/>
        <end position="308"/>
    </location>
</feature>
<evidence type="ECO:0000256" key="8">
    <source>
        <dbReference type="ARBA" id="ARBA00023136"/>
    </source>
</evidence>
<dbReference type="PANTHER" id="PTHR13121">
    <property type="entry name" value="GPI TRANSAMIDASE COMPONENT PIG-U"/>
    <property type="match status" value="1"/>
</dbReference>
<dbReference type="InterPro" id="IPR009600">
    <property type="entry name" value="PIG-U"/>
</dbReference>
<keyword evidence="7 9" id="KW-1133">Transmembrane helix</keyword>
<comment type="subcellular location">
    <subcellularLocation>
        <location evidence="1">Endoplasmic reticulum membrane</location>
        <topology evidence="1">Multi-pass membrane protein</topology>
    </subcellularLocation>
</comment>
<evidence type="ECO:0000256" key="7">
    <source>
        <dbReference type="ARBA" id="ARBA00022989"/>
    </source>
</evidence>
<comment type="similarity">
    <text evidence="3">Belongs to the PIGU family.</text>
</comment>
<organism evidence="10 11">
    <name type="scientific">Pinctada imbricata</name>
    <name type="common">Atlantic pearl-oyster</name>
    <name type="synonym">Pinctada martensii</name>
    <dbReference type="NCBI Taxonomy" id="66713"/>
    <lineage>
        <taxon>Eukaryota</taxon>
        <taxon>Metazoa</taxon>
        <taxon>Spiralia</taxon>
        <taxon>Lophotrochozoa</taxon>
        <taxon>Mollusca</taxon>
        <taxon>Bivalvia</taxon>
        <taxon>Autobranchia</taxon>
        <taxon>Pteriomorphia</taxon>
        <taxon>Pterioida</taxon>
        <taxon>Pterioidea</taxon>
        <taxon>Pteriidae</taxon>
        <taxon>Pinctada</taxon>
    </lineage>
</organism>
<evidence type="ECO:0000313" key="11">
    <source>
        <dbReference type="Proteomes" id="UP001186944"/>
    </source>
</evidence>
<proteinExistence type="inferred from homology"/>
<evidence type="ECO:0000256" key="6">
    <source>
        <dbReference type="ARBA" id="ARBA00022824"/>
    </source>
</evidence>
<feature type="transmembrane region" description="Helical" evidence="9">
    <location>
        <begin position="163"/>
        <end position="180"/>
    </location>
</feature>
<evidence type="ECO:0000256" key="4">
    <source>
        <dbReference type="ARBA" id="ARBA00022502"/>
    </source>
</evidence>
<dbReference type="GO" id="GO:0016255">
    <property type="term" value="P:attachment of GPI anchor to protein"/>
    <property type="evidence" value="ECO:0007669"/>
    <property type="project" value="InterPro"/>
</dbReference>
<dbReference type="GO" id="GO:0006506">
    <property type="term" value="P:GPI anchor biosynthetic process"/>
    <property type="evidence" value="ECO:0007669"/>
    <property type="project" value="UniProtKB-KW"/>
</dbReference>
<evidence type="ECO:0000256" key="2">
    <source>
        <dbReference type="ARBA" id="ARBA00004687"/>
    </source>
</evidence>
<keyword evidence="4" id="KW-0337">GPI-anchor biosynthesis</keyword>
<comment type="pathway">
    <text evidence="2">Glycolipid biosynthesis; glycosylphosphatidylinositol-anchor biosynthesis.</text>
</comment>
<feature type="transmembrane region" description="Helical" evidence="9">
    <location>
        <begin position="362"/>
        <end position="385"/>
    </location>
</feature>
<evidence type="ECO:0000256" key="5">
    <source>
        <dbReference type="ARBA" id="ARBA00022692"/>
    </source>
</evidence>
<dbReference type="Pfam" id="PF06728">
    <property type="entry name" value="PIG-U"/>
    <property type="match status" value="1"/>
</dbReference>
<sequence length="441" mass="50834">MGNLTFPDLLCFVSGVILRLILYRTSLPEWLCGRTEVVSPLTSWERAMEGISLHKQGISPYSGDLFHEMPLMLQFLSVISTFSSNAIMLFFLLLEIVQGYILLKICNSFARYLLFRQAMEVKNFNPNAEKLMLTKLDLLNMQFYVMIGFAFNPYSLSAFLTKSTVIFNNLAILLALYYMLQDNRLFCGVFIAVASYISMYPIVLCVPAGLYFAQIYKRKPEESEQKFLISNLIEMAIITAVPLGLLLLFSILTTDSWEFFSSTYGFILSVPDLTPNLGIFWYFFTEMFEHFRTFFICVFQINVVIYTVPLSVRLKEHPVFLFYLLVFLIGIFKSYPSYGDTGLILTLLPLWKHVFTYMRNNFVVSCMLICTTVFAPILYHLWIYAGSANANFYFAIALAFSTAQIFLVTDLLYGFLRREFDLYNGVKHMLPDGKETQVILE</sequence>
<comment type="caution">
    <text evidence="10">The sequence shown here is derived from an EMBL/GenBank/DDBJ whole genome shotgun (WGS) entry which is preliminary data.</text>
</comment>
<feature type="transmembrane region" description="Helical" evidence="9">
    <location>
        <begin position="320"/>
        <end position="350"/>
    </location>
</feature>
<keyword evidence="11" id="KW-1185">Reference proteome</keyword>
<dbReference type="AlphaFoldDB" id="A0AA88XK16"/>